<organism evidence="2 3">
    <name type="scientific">Rhipicephalus microplus</name>
    <name type="common">Cattle tick</name>
    <name type="synonym">Boophilus microplus</name>
    <dbReference type="NCBI Taxonomy" id="6941"/>
    <lineage>
        <taxon>Eukaryota</taxon>
        <taxon>Metazoa</taxon>
        <taxon>Ecdysozoa</taxon>
        <taxon>Arthropoda</taxon>
        <taxon>Chelicerata</taxon>
        <taxon>Arachnida</taxon>
        <taxon>Acari</taxon>
        <taxon>Parasitiformes</taxon>
        <taxon>Ixodida</taxon>
        <taxon>Ixodoidea</taxon>
        <taxon>Ixodidae</taxon>
        <taxon>Rhipicephalinae</taxon>
        <taxon>Rhipicephalus</taxon>
        <taxon>Boophilus</taxon>
    </lineage>
</organism>
<evidence type="ECO:0000256" key="1">
    <source>
        <dbReference type="SAM" id="MobiDB-lite"/>
    </source>
</evidence>
<accession>A0A9J6E6R2</accession>
<name>A0A9J6E6R2_RHIMP</name>
<feature type="region of interest" description="Disordered" evidence="1">
    <location>
        <begin position="196"/>
        <end position="221"/>
    </location>
</feature>
<evidence type="ECO:0000313" key="2">
    <source>
        <dbReference type="EMBL" id="KAH8029946.1"/>
    </source>
</evidence>
<comment type="caution">
    <text evidence="2">The sequence shown here is derived from an EMBL/GenBank/DDBJ whole genome shotgun (WGS) entry which is preliminary data.</text>
</comment>
<keyword evidence="3" id="KW-1185">Reference proteome</keyword>
<dbReference type="Proteomes" id="UP000821866">
    <property type="component" value="Chromosome 3"/>
</dbReference>
<feature type="region of interest" description="Disordered" evidence="1">
    <location>
        <begin position="249"/>
        <end position="298"/>
    </location>
</feature>
<gene>
    <name evidence="2" type="ORF">HPB51_005964</name>
</gene>
<feature type="compositionally biased region" description="Basic and acidic residues" evidence="1">
    <location>
        <begin position="269"/>
        <end position="298"/>
    </location>
</feature>
<dbReference type="AlphaFoldDB" id="A0A9J6E6R2"/>
<dbReference type="EMBL" id="JABSTU010000005">
    <property type="protein sequence ID" value="KAH8029946.1"/>
    <property type="molecule type" value="Genomic_DNA"/>
</dbReference>
<reference evidence="2" key="2">
    <citation type="submission" date="2021-09" db="EMBL/GenBank/DDBJ databases">
        <authorList>
            <person name="Jia N."/>
            <person name="Wang J."/>
            <person name="Shi W."/>
            <person name="Du L."/>
            <person name="Sun Y."/>
            <person name="Zhan W."/>
            <person name="Jiang J."/>
            <person name="Wang Q."/>
            <person name="Zhang B."/>
            <person name="Ji P."/>
            <person name="Sakyi L.B."/>
            <person name="Cui X."/>
            <person name="Yuan T."/>
            <person name="Jiang B."/>
            <person name="Yang W."/>
            <person name="Lam T.T.-Y."/>
            <person name="Chang Q."/>
            <person name="Ding S."/>
            <person name="Wang X."/>
            <person name="Zhu J."/>
            <person name="Ruan X."/>
            <person name="Zhao L."/>
            <person name="Wei J."/>
            <person name="Que T."/>
            <person name="Du C."/>
            <person name="Cheng J."/>
            <person name="Dai P."/>
            <person name="Han X."/>
            <person name="Huang E."/>
            <person name="Gao Y."/>
            <person name="Liu J."/>
            <person name="Shao H."/>
            <person name="Ye R."/>
            <person name="Li L."/>
            <person name="Wei W."/>
            <person name="Wang X."/>
            <person name="Wang C."/>
            <person name="Huo Q."/>
            <person name="Li W."/>
            <person name="Guo W."/>
            <person name="Chen H."/>
            <person name="Chen S."/>
            <person name="Zhou L."/>
            <person name="Zhou L."/>
            <person name="Ni X."/>
            <person name="Tian J."/>
            <person name="Zhou Y."/>
            <person name="Sheng Y."/>
            <person name="Liu T."/>
            <person name="Pan Y."/>
            <person name="Xia L."/>
            <person name="Li J."/>
            <person name="Zhao F."/>
            <person name="Cao W."/>
        </authorList>
    </citation>
    <scope>NUCLEOTIDE SEQUENCE</scope>
    <source>
        <strain evidence="2">Rmic-2018</strain>
        <tissue evidence="2">Larvae</tissue>
    </source>
</reference>
<evidence type="ECO:0000313" key="3">
    <source>
        <dbReference type="Proteomes" id="UP000821866"/>
    </source>
</evidence>
<proteinExistence type="predicted"/>
<sequence length="298" mass="33645">MSLTPADSAAANHCCEAHLRRRYEGRLEISPLQSLFRRTAMPTRSRRRHCFEFHREGHLPFGSLIPLSADGWLRTERPANRHSKTWSPAVHVSASIWDPECGPLGVRASWERVHVPPTTKELGSQSQPEERATGARRTQQEESATEYRNFLALEIDASLRAQYKRGVYPERAGAPDKWHKARRGGVRNTRNHFVTASSSESVTRGLAGRGRRRRSGYVSQKDVHAHTIVRGAAAKKRSAATAWPKPLERRKTVQKDGRHTGGGNVCVTRAHERRGAEHVSGRKQDAGLLRWRQETARR</sequence>
<feature type="compositionally biased region" description="Basic and acidic residues" evidence="1">
    <location>
        <begin position="249"/>
        <end position="259"/>
    </location>
</feature>
<feature type="region of interest" description="Disordered" evidence="1">
    <location>
        <begin position="116"/>
        <end position="144"/>
    </location>
</feature>
<protein>
    <submittedName>
        <fullName evidence="2">Uncharacterized protein</fullName>
    </submittedName>
</protein>
<reference evidence="2" key="1">
    <citation type="journal article" date="2020" name="Cell">
        <title>Large-Scale Comparative Analyses of Tick Genomes Elucidate Their Genetic Diversity and Vector Capacities.</title>
        <authorList>
            <consortium name="Tick Genome and Microbiome Consortium (TIGMIC)"/>
            <person name="Jia N."/>
            <person name="Wang J."/>
            <person name="Shi W."/>
            <person name="Du L."/>
            <person name="Sun Y."/>
            <person name="Zhan W."/>
            <person name="Jiang J.F."/>
            <person name="Wang Q."/>
            <person name="Zhang B."/>
            <person name="Ji P."/>
            <person name="Bell-Sakyi L."/>
            <person name="Cui X.M."/>
            <person name="Yuan T.T."/>
            <person name="Jiang B.G."/>
            <person name="Yang W.F."/>
            <person name="Lam T.T."/>
            <person name="Chang Q.C."/>
            <person name="Ding S.J."/>
            <person name="Wang X.J."/>
            <person name="Zhu J.G."/>
            <person name="Ruan X.D."/>
            <person name="Zhao L."/>
            <person name="Wei J.T."/>
            <person name="Ye R.Z."/>
            <person name="Que T.C."/>
            <person name="Du C.H."/>
            <person name="Zhou Y.H."/>
            <person name="Cheng J.X."/>
            <person name="Dai P.F."/>
            <person name="Guo W.B."/>
            <person name="Han X.H."/>
            <person name="Huang E.J."/>
            <person name="Li L.F."/>
            <person name="Wei W."/>
            <person name="Gao Y.C."/>
            <person name="Liu J.Z."/>
            <person name="Shao H.Z."/>
            <person name="Wang X."/>
            <person name="Wang C.C."/>
            <person name="Yang T.C."/>
            <person name="Huo Q.B."/>
            <person name="Li W."/>
            <person name="Chen H.Y."/>
            <person name="Chen S.E."/>
            <person name="Zhou L.G."/>
            <person name="Ni X.B."/>
            <person name="Tian J.H."/>
            <person name="Sheng Y."/>
            <person name="Liu T."/>
            <person name="Pan Y.S."/>
            <person name="Xia L.Y."/>
            <person name="Li J."/>
            <person name="Zhao F."/>
            <person name="Cao W.C."/>
        </authorList>
    </citation>
    <scope>NUCLEOTIDE SEQUENCE</scope>
    <source>
        <strain evidence="2">Rmic-2018</strain>
    </source>
</reference>